<dbReference type="InterPro" id="IPR001482">
    <property type="entry name" value="T2SS/T4SS_dom"/>
</dbReference>
<protein>
    <recommendedName>
        <fullName evidence="2">Bacterial type II secretion system protein E domain-containing protein</fullName>
    </recommendedName>
</protein>
<dbReference type="AlphaFoldDB" id="A0A0F8ZDA3"/>
<dbReference type="SUPFAM" id="SSF52540">
    <property type="entry name" value="P-loop containing nucleoside triphosphate hydrolases"/>
    <property type="match status" value="1"/>
</dbReference>
<dbReference type="PANTHER" id="PTHR30486">
    <property type="entry name" value="TWITCHING MOTILITY PROTEIN PILT"/>
    <property type="match status" value="1"/>
</dbReference>
<evidence type="ECO:0000256" key="1">
    <source>
        <dbReference type="ARBA" id="ARBA00006611"/>
    </source>
</evidence>
<dbReference type="EMBL" id="LAZR01061010">
    <property type="protein sequence ID" value="KKK64469.1"/>
    <property type="molecule type" value="Genomic_DNA"/>
</dbReference>
<gene>
    <name evidence="3" type="ORF">LCGC14_2983910</name>
</gene>
<dbReference type="PANTHER" id="PTHR30486:SF14">
    <property type="entry name" value="FLAGELLA ACCESSORY PROTEIN I"/>
    <property type="match status" value="1"/>
</dbReference>
<sequence>TPLSITQVLSSKAFDYREAAYLWMMLNEGMSMFICGETASGKTTTAMALTAFIPSNWKIVTIEDTPELTLPHANWITEVTRYTGNDYSSVTMFDLLKAALRQRPNYIIVGEIRGAEGNIAFQAMQTGHPVISTFHAANMTSLIQRLSNDPINVPKTHMDNLNIAIFQSAVQGPGGKRVRRVLSINEILGYNPQGNNIMFIPVFNWDPGTDTTKFRGKGSSALFANKLMQMRGMDKRDEGLLYDELALRSKILEKMVEKKIFNFYDVFDSISHCREIGLESFLKELDTL</sequence>
<evidence type="ECO:0000313" key="3">
    <source>
        <dbReference type="EMBL" id="KKK64469.1"/>
    </source>
</evidence>
<dbReference type="GO" id="GO:0016887">
    <property type="term" value="F:ATP hydrolysis activity"/>
    <property type="evidence" value="ECO:0007669"/>
    <property type="project" value="InterPro"/>
</dbReference>
<proteinExistence type="inferred from homology"/>
<evidence type="ECO:0000259" key="2">
    <source>
        <dbReference type="Pfam" id="PF00437"/>
    </source>
</evidence>
<feature type="domain" description="Bacterial type II secretion system protein E" evidence="2">
    <location>
        <begin position="21"/>
        <end position="148"/>
    </location>
</feature>
<comment type="caution">
    <text evidence="3">The sequence shown here is derived from an EMBL/GenBank/DDBJ whole genome shotgun (WGS) entry which is preliminary data.</text>
</comment>
<dbReference type="Gene3D" id="3.40.50.300">
    <property type="entry name" value="P-loop containing nucleotide triphosphate hydrolases"/>
    <property type="match status" value="1"/>
</dbReference>
<feature type="non-terminal residue" evidence="3">
    <location>
        <position position="1"/>
    </location>
</feature>
<reference evidence="3" key="1">
    <citation type="journal article" date="2015" name="Nature">
        <title>Complex archaea that bridge the gap between prokaryotes and eukaryotes.</title>
        <authorList>
            <person name="Spang A."/>
            <person name="Saw J.H."/>
            <person name="Jorgensen S.L."/>
            <person name="Zaremba-Niedzwiedzka K."/>
            <person name="Martijn J."/>
            <person name="Lind A.E."/>
            <person name="van Eijk R."/>
            <person name="Schleper C."/>
            <person name="Guy L."/>
            <person name="Ettema T.J."/>
        </authorList>
    </citation>
    <scope>NUCLEOTIDE SEQUENCE</scope>
</reference>
<dbReference type="Pfam" id="PF00437">
    <property type="entry name" value="T2SSE"/>
    <property type="match status" value="1"/>
</dbReference>
<dbReference type="InterPro" id="IPR027417">
    <property type="entry name" value="P-loop_NTPase"/>
</dbReference>
<dbReference type="CDD" id="cd01130">
    <property type="entry name" value="VirB11-like_ATPase"/>
    <property type="match status" value="1"/>
</dbReference>
<dbReference type="FunFam" id="3.40.50.300:FF:002252">
    <property type="entry name" value="Type IV secretion system protein"/>
    <property type="match status" value="1"/>
</dbReference>
<organism evidence="3">
    <name type="scientific">marine sediment metagenome</name>
    <dbReference type="NCBI Taxonomy" id="412755"/>
    <lineage>
        <taxon>unclassified sequences</taxon>
        <taxon>metagenomes</taxon>
        <taxon>ecological metagenomes</taxon>
    </lineage>
</organism>
<dbReference type="InterPro" id="IPR050921">
    <property type="entry name" value="T4SS_GSP_E_ATPase"/>
</dbReference>
<accession>A0A0F8ZDA3</accession>
<comment type="similarity">
    <text evidence="1">Belongs to the GSP E family.</text>
</comment>
<name>A0A0F8ZDA3_9ZZZZ</name>